<organism evidence="1 2">
    <name type="scientific">Photobacterium jeanii</name>
    <dbReference type="NCBI Taxonomy" id="858640"/>
    <lineage>
        <taxon>Bacteria</taxon>
        <taxon>Pseudomonadati</taxon>
        <taxon>Pseudomonadota</taxon>
        <taxon>Gammaproteobacteria</taxon>
        <taxon>Vibrionales</taxon>
        <taxon>Vibrionaceae</taxon>
        <taxon>Photobacterium</taxon>
    </lineage>
</organism>
<keyword evidence="2" id="KW-1185">Reference proteome</keyword>
<comment type="caution">
    <text evidence="1">The sequence shown here is derived from an EMBL/GenBank/DDBJ whole genome shotgun (WGS) entry which is preliminary data.</text>
</comment>
<accession>A0A178KC04</accession>
<proteinExistence type="predicted"/>
<gene>
    <name evidence="1" type="ORF">A3K86_11240</name>
</gene>
<dbReference type="RefSeq" id="WP_068330991.1">
    <property type="nucleotide sequence ID" value="NZ_LVHF01000025.1"/>
</dbReference>
<reference evidence="1 2" key="1">
    <citation type="submission" date="2016-03" db="EMBL/GenBank/DDBJ databases">
        <title>Photobacterium proteolyticum sp. nov. a protease producing bacterium isolated from ocean sediments of Laizhou Bay.</title>
        <authorList>
            <person name="Li Y."/>
        </authorList>
    </citation>
    <scope>NUCLEOTIDE SEQUENCE [LARGE SCALE GENOMIC DNA]</scope>
    <source>
        <strain evidence="1 2">R-40508</strain>
    </source>
</reference>
<dbReference type="Proteomes" id="UP000078503">
    <property type="component" value="Unassembled WGS sequence"/>
</dbReference>
<name>A0A178KC04_9GAMM</name>
<dbReference type="OrthoDB" id="5828826at2"/>
<protein>
    <recommendedName>
        <fullName evidence="3">DUF1127 domain-containing protein</fullName>
    </recommendedName>
</protein>
<dbReference type="AlphaFoldDB" id="A0A178KC04"/>
<dbReference type="EMBL" id="LVHF01000025">
    <property type="protein sequence ID" value="OAN14153.1"/>
    <property type="molecule type" value="Genomic_DNA"/>
</dbReference>
<evidence type="ECO:0000313" key="1">
    <source>
        <dbReference type="EMBL" id="OAN14153.1"/>
    </source>
</evidence>
<sequence length="81" mass="9816">MRQSLLLRLAVLFVRADLHREQQAWRRQHRRVLVDFPYLSEHLLQDIGIGRDRRLDVEFGSSLAQRKARHLRRAFRSRQLT</sequence>
<evidence type="ECO:0000313" key="2">
    <source>
        <dbReference type="Proteomes" id="UP000078503"/>
    </source>
</evidence>
<evidence type="ECO:0008006" key="3">
    <source>
        <dbReference type="Google" id="ProtNLM"/>
    </source>
</evidence>